<comment type="caution">
    <text evidence="2">The sequence shown here is derived from an EMBL/GenBank/DDBJ whole genome shotgun (WGS) entry which is preliminary data.</text>
</comment>
<gene>
    <name evidence="2" type="ORF">GC098_26530</name>
</gene>
<proteinExistence type="predicted"/>
<name>A0ABX1Y226_9BACL</name>
<sequence length="538" mass="60874">MKKTYIVTMLSAVLALSMLTTACGDAKDSEQNASAETKSADPILNETGYPIVKEPLKMQFFTGRNSGGATNFNEAMIWKEYAKKTGIDVDFQLVNFENLSEKFNLAMSSGSYPDAFHTARITAADLTKYGSQGLFIPLNDMIDKYAPNFKKLLDQYPSIKKGITMPDGKIYSVPLVYEPDFLAILISQKMWINKDWLTKLNMKMPATLDEYYEYLKAVKNTDLNGNGKKDEIGFGGVGMGSILEVLKGSLGLMNRGTNHRNVDVDPATGKLRFIPTDDRYKELLQYLNKLYSEGLIDKDILTIKNPEFAAKGTQGIYGSLTTSFPETVMGQKNYEIPPPLKGPHGDQMFTNIQNQLVQPGAFVITDKNKHPEATLRWIDYFFSEEGQKTFFMGFKDVTYTETPDGKFEYKDEILKNPSGMEQALLKYVTWPGGSYPGYVTKKYFKSVTEKMNAQHKALEPGLPKENWPAFTYTVEESEQMKAIWTDINTYIDQSTVKFVTGVTPFSEWDSYVSTIKKMKIDEYIKFYQAAADRYKNTK</sequence>
<dbReference type="PROSITE" id="PS51257">
    <property type="entry name" value="PROKAR_LIPOPROTEIN"/>
    <property type="match status" value="1"/>
</dbReference>
<evidence type="ECO:0000313" key="3">
    <source>
        <dbReference type="Proteomes" id="UP000616779"/>
    </source>
</evidence>
<dbReference type="Gene3D" id="3.40.190.10">
    <property type="entry name" value="Periplasmic binding protein-like II"/>
    <property type="match status" value="2"/>
</dbReference>
<dbReference type="InterPro" id="IPR050490">
    <property type="entry name" value="Bact_solute-bd_prot1"/>
</dbReference>
<dbReference type="PANTHER" id="PTHR43649">
    <property type="entry name" value="ARABINOSE-BINDING PROTEIN-RELATED"/>
    <property type="match status" value="1"/>
</dbReference>
<reference evidence="2 3" key="1">
    <citation type="submission" date="2019-10" db="EMBL/GenBank/DDBJ databases">
        <title>Description of Paenibacillus terrestris sp. nov.</title>
        <authorList>
            <person name="Carlier A."/>
            <person name="Qi S."/>
        </authorList>
    </citation>
    <scope>NUCLEOTIDE SEQUENCE [LARGE SCALE GENOMIC DNA]</scope>
    <source>
        <strain evidence="2 3">LMG 31458</strain>
    </source>
</reference>
<keyword evidence="3" id="KW-1185">Reference proteome</keyword>
<evidence type="ECO:0000256" key="1">
    <source>
        <dbReference type="SAM" id="SignalP"/>
    </source>
</evidence>
<accession>A0ABX1Y226</accession>
<evidence type="ECO:0000313" key="2">
    <source>
        <dbReference type="EMBL" id="NOU74902.1"/>
    </source>
</evidence>
<feature type="signal peptide" evidence="1">
    <location>
        <begin position="1"/>
        <end position="22"/>
    </location>
</feature>
<dbReference type="Proteomes" id="UP000616779">
    <property type="component" value="Unassembled WGS sequence"/>
</dbReference>
<feature type="chain" id="PRO_5045775385" evidence="1">
    <location>
        <begin position="23"/>
        <end position="538"/>
    </location>
</feature>
<dbReference type="InterPro" id="IPR006059">
    <property type="entry name" value="SBP"/>
</dbReference>
<dbReference type="Pfam" id="PF01547">
    <property type="entry name" value="SBP_bac_1"/>
    <property type="match status" value="1"/>
</dbReference>
<keyword evidence="1" id="KW-0732">Signal</keyword>
<dbReference type="EMBL" id="WHOA01000190">
    <property type="protein sequence ID" value="NOU74902.1"/>
    <property type="molecule type" value="Genomic_DNA"/>
</dbReference>
<organism evidence="2 3">
    <name type="scientific">Paenibacillus phytorum</name>
    <dbReference type="NCBI Taxonomy" id="2654977"/>
    <lineage>
        <taxon>Bacteria</taxon>
        <taxon>Bacillati</taxon>
        <taxon>Bacillota</taxon>
        <taxon>Bacilli</taxon>
        <taxon>Bacillales</taxon>
        <taxon>Paenibacillaceae</taxon>
        <taxon>Paenibacillus</taxon>
    </lineage>
</organism>
<dbReference type="SUPFAM" id="SSF53850">
    <property type="entry name" value="Periplasmic binding protein-like II"/>
    <property type="match status" value="1"/>
</dbReference>
<protein>
    <submittedName>
        <fullName evidence="2">Extracellular solute-binding protein</fullName>
    </submittedName>
</protein>
<dbReference type="PANTHER" id="PTHR43649:SF17">
    <property type="entry name" value="ABC TRANSPORTER SOLUTE BINDING PROTEIN-SUGAR TRANSPORT"/>
    <property type="match status" value="1"/>
</dbReference>